<name>A0ABW4WCP6_9HYPH</name>
<evidence type="ECO:0000256" key="3">
    <source>
        <dbReference type="ARBA" id="ARBA00022801"/>
    </source>
</evidence>
<sequence length="206" mass="22360">MVTYRPLARSELPIDTAALARNLIGKLVVRALPEGVASGRIVETEAYVVGDAAGHGYRGMTPRNRSLFLERGHAYVYLAYGTSMMLNVSSEAPGIGTGVLIRALEPLDGIAIMRRNRGIERLRDLTRGPGRLAQALRIDRSLDGIDLCREGSLWLAHDGHGPARGAYEPREIGQGVRIGISKDADRPLRFYLRGSPFVSGPGSLNE</sequence>
<keyword evidence="2 5" id="KW-0227">DNA damage</keyword>
<evidence type="ECO:0000256" key="5">
    <source>
        <dbReference type="HAMAP-Rule" id="MF_00527"/>
    </source>
</evidence>
<dbReference type="InterPro" id="IPR003180">
    <property type="entry name" value="MPG"/>
</dbReference>
<dbReference type="Gene3D" id="3.10.300.10">
    <property type="entry name" value="Methylpurine-DNA glycosylase (MPG)"/>
    <property type="match status" value="1"/>
</dbReference>
<evidence type="ECO:0000313" key="7">
    <source>
        <dbReference type="Proteomes" id="UP001597349"/>
    </source>
</evidence>
<proteinExistence type="inferred from homology"/>
<comment type="similarity">
    <text evidence="1 5">Belongs to the DNA glycosylase MPG family.</text>
</comment>
<dbReference type="NCBIfam" id="TIGR00567">
    <property type="entry name" value="3mg"/>
    <property type="match status" value="1"/>
</dbReference>
<dbReference type="Pfam" id="PF02245">
    <property type="entry name" value="Pur_DNA_glyco"/>
    <property type="match status" value="1"/>
</dbReference>
<dbReference type="RefSeq" id="WP_379019027.1">
    <property type="nucleotide sequence ID" value="NZ_JBHUGY010000020.1"/>
</dbReference>
<comment type="caution">
    <text evidence="6">The sequence shown here is derived from an EMBL/GenBank/DDBJ whole genome shotgun (WGS) entry which is preliminary data.</text>
</comment>
<dbReference type="CDD" id="cd00540">
    <property type="entry name" value="AAG"/>
    <property type="match status" value="1"/>
</dbReference>
<evidence type="ECO:0000313" key="6">
    <source>
        <dbReference type="EMBL" id="MFD2053933.1"/>
    </source>
</evidence>
<keyword evidence="3 5" id="KW-0378">Hydrolase</keyword>
<dbReference type="PANTHER" id="PTHR10429:SF0">
    <property type="entry name" value="DNA-3-METHYLADENINE GLYCOSYLASE"/>
    <property type="match status" value="1"/>
</dbReference>
<dbReference type="EMBL" id="JBHUGY010000020">
    <property type="protein sequence ID" value="MFD2053933.1"/>
    <property type="molecule type" value="Genomic_DNA"/>
</dbReference>
<dbReference type="Proteomes" id="UP001597349">
    <property type="component" value="Unassembled WGS sequence"/>
</dbReference>
<evidence type="ECO:0000256" key="4">
    <source>
        <dbReference type="ARBA" id="ARBA00023204"/>
    </source>
</evidence>
<keyword evidence="7" id="KW-1185">Reference proteome</keyword>
<organism evidence="6 7">
    <name type="scientific">Mesorhizobium calcicola</name>
    <dbReference type="NCBI Taxonomy" id="1300310"/>
    <lineage>
        <taxon>Bacteria</taxon>
        <taxon>Pseudomonadati</taxon>
        <taxon>Pseudomonadota</taxon>
        <taxon>Alphaproteobacteria</taxon>
        <taxon>Hyphomicrobiales</taxon>
        <taxon>Phyllobacteriaceae</taxon>
        <taxon>Mesorhizobium</taxon>
    </lineage>
</organism>
<evidence type="ECO:0000256" key="1">
    <source>
        <dbReference type="ARBA" id="ARBA00009232"/>
    </source>
</evidence>
<dbReference type="SUPFAM" id="SSF50486">
    <property type="entry name" value="FMT C-terminal domain-like"/>
    <property type="match status" value="1"/>
</dbReference>
<reference evidence="7" key="1">
    <citation type="journal article" date="2019" name="Int. J. Syst. Evol. Microbiol.">
        <title>The Global Catalogue of Microorganisms (GCM) 10K type strain sequencing project: providing services to taxonomists for standard genome sequencing and annotation.</title>
        <authorList>
            <consortium name="The Broad Institute Genomics Platform"/>
            <consortium name="The Broad Institute Genome Sequencing Center for Infectious Disease"/>
            <person name="Wu L."/>
            <person name="Ma J."/>
        </authorList>
    </citation>
    <scope>NUCLEOTIDE SEQUENCE [LARGE SCALE GENOMIC DNA]</scope>
    <source>
        <strain evidence="7">CGMCC 1.16226</strain>
    </source>
</reference>
<keyword evidence="4 5" id="KW-0234">DNA repair</keyword>
<dbReference type="InterPro" id="IPR011034">
    <property type="entry name" value="Formyl_transferase-like_C_sf"/>
</dbReference>
<protein>
    <recommendedName>
        <fullName evidence="5">Putative 3-methyladenine DNA glycosylase</fullName>
        <ecNumber evidence="5">3.2.2.-</ecNumber>
    </recommendedName>
</protein>
<evidence type="ECO:0000256" key="2">
    <source>
        <dbReference type="ARBA" id="ARBA00022763"/>
    </source>
</evidence>
<dbReference type="HAMAP" id="MF_00527">
    <property type="entry name" value="3MGH"/>
    <property type="match status" value="1"/>
</dbReference>
<dbReference type="InterPro" id="IPR036995">
    <property type="entry name" value="MPG_sf"/>
</dbReference>
<gene>
    <name evidence="6" type="ORF">ACFSQT_12795</name>
</gene>
<accession>A0ABW4WCP6</accession>
<dbReference type="EC" id="3.2.2.-" evidence="5"/>
<dbReference type="PANTHER" id="PTHR10429">
    <property type="entry name" value="DNA-3-METHYLADENINE GLYCOSYLASE"/>
    <property type="match status" value="1"/>
</dbReference>